<dbReference type="InterPro" id="IPR051446">
    <property type="entry name" value="HTH_trans_reg/aminotransferase"/>
</dbReference>
<keyword evidence="3" id="KW-0805">Transcription regulation</keyword>
<dbReference type="Gene3D" id="1.10.10.10">
    <property type="entry name" value="Winged helix-like DNA-binding domain superfamily/Winged helix DNA-binding domain"/>
    <property type="match status" value="1"/>
</dbReference>
<gene>
    <name evidence="7" type="ORF">C7450_101184</name>
</gene>
<dbReference type="PRINTS" id="PR00035">
    <property type="entry name" value="HTHGNTR"/>
</dbReference>
<dbReference type="GO" id="GO:0003700">
    <property type="term" value="F:DNA-binding transcription factor activity"/>
    <property type="evidence" value="ECO:0007669"/>
    <property type="project" value="InterPro"/>
</dbReference>
<keyword evidence="7" id="KW-0032">Aminotransferase</keyword>
<dbReference type="SUPFAM" id="SSF46785">
    <property type="entry name" value="Winged helix' DNA-binding domain"/>
    <property type="match status" value="1"/>
</dbReference>
<name>A0A2V3UH39_9HYPH</name>
<keyword evidence="4" id="KW-0238">DNA-binding</keyword>
<evidence type="ECO:0000256" key="4">
    <source>
        <dbReference type="ARBA" id="ARBA00023125"/>
    </source>
</evidence>
<reference evidence="7 8" key="1">
    <citation type="submission" date="2018-05" db="EMBL/GenBank/DDBJ databases">
        <title>Genomic Encyclopedia of Type Strains, Phase IV (KMG-IV): sequencing the most valuable type-strain genomes for metagenomic binning, comparative biology and taxonomic classification.</title>
        <authorList>
            <person name="Goeker M."/>
        </authorList>
    </citation>
    <scope>NUCLEOTIDE SEQUENCE [LARGE SCALE GENOMIC DNA]</scope>
    <source>
        <strain evidence="7 8">DSM 6462</strain>
    </source>
</reference>
<evidence type="ECO:0000313" key="7">
    <source>
        <dbReference type="EMBL" id="PXW64429.1"/>
    </source>
</evidence>
<dbReference type="InterPro" id="IPR004839">
    <property type="entry name" value="Aminotransferase_I/II_large"/>
</dbReference>
<dbReference type="InterPro" id="IPR036388">
    <property type="entry name" value="WH-like_DNA-bd_sf"/>
</dbReference>
<dbReference type="Pfam" id="PF00392">
    <property type="entry name" value="GntR"/>
    <property type="match status" value="1"/>
</dbReference>
<dbReference type="PANTHER" id="PTHR46577">
    <property type="entry name" value="HTH-TYPE TRANSCRIPTIONAL REGULATORY PROTEIN GABR"/>
    <property type="match status" value="1"/>
</dbReference>
<feature type="domain" description="HTH gntR-type" evidence="6">
    <location>
        <begin position="21"/>
        <end position="89"/>
    </location>
</feature>
<dbReference type="AlphaFoldDB" id="A0A2V3UH39"/>
<dbReference type="InterPro" id="IPR015424">
    <property type="entry name" value="PyrdxlP-dep_Trfase"/>
</dbReference>
<dbReference type="CDD" id="cd07377">
    <property type="entry name" value="WHTH_GntR"/>
    <property type="match status" value="1"/>
</dbReference>
<dbReference type="SMART" id="SM00345">
    <property type="entry name" value="HTH_GNTR"/>
    <property type="match status" value="1"/>
</dbReference>
<sequence>MARIKRLIDLPKVQLDRSDATPLNRQIERQLRELILSGDLRPQMRLPSTRQLADGLGCSRGTVVGAIEQLIAEGFLNSSSRSGTFVVGPLLRDAADRRGDKHAARPVKPARLSLLGEFLADAQRPTYRPGTAFSTGTPDVRDFPFAIWSRLCRSVWRQPPRDVVYNQDPAGYLPLRKAIAAYLHDTRGMRFEPSNVFITSGSQQGLDLVARLLLNEGDRVWMEEPGFIEARYALRSVGAGAVAVPVDSEGLSVADGRRRAPDARLAIVTPSHQYPMGMIMSYARRIELLDWARQADAWILEDDYDSESRHSGAPLPALQALDADETVIYMGTFSKALFSALRIGYLVLPPRLMERFCRARYNLDPFTSLMAQPVLTRFIEDGHFASYIQKTRRKLAARRESVVSAARDYFGDAFAFQGDKAGLYVTAVFSGPLRGRSDDEAARKALAAGVVVAPLSSYYQGPATAQGLILGFGSVDEKTIRAGMATLSSVIDR</sequence>
<evidence type="ECO:0000256" key="5">
    <source>
        <dbReference type="ARBA" id="ARBA00023163"/>
    </source>
</evidence>
<evidence type="ECO:0000256" key="1">
    <source>
        <dbReference type="ARBA" id="ARBA00005384"/>
    </source>
</evidence>
<dbReference type="GO" id="GO:0003677">
    <property type="term" value="F:DNA binding"/>
    <property type="evidence" value="ECO:0007669"/>
    <property type="project" value="UniProtKB-KW"/>
</dbReference>
<dbReference type="CDD" id="cd00609">
    <property type="entry name" value="AAT_like"/>
    <property type="match status" value="1"/>
</dbReference>
<comment type="caution">
    <text evidence="7">The sequence shown here is derived from an EMBL/GenBank/DDBJ whole genome shotgun (WGS) entry which is preliminary data.</text>
</comment>
<dbReference type="GO" id="GO:0030170">
    <property type="term" value="F:pyridoxal phosphate binding"/>
    <property type="evidence" value="ECO:0007669"/>
    <property type="project" value="InterPro"/>
</dbReference>
<keyword evidence="8" id="KW-1185">Reference proteome</keyword>
<dbReference type="GO" id="GO:0008483">
    <property type="term" value="F:transaminase activity"/>
    <property type="evidence" value="ECO:0007669"/>
    <property type="project" value="UniProtKB-KW"/>
</dbReference>
<keyword evidence="2" id="KW-0663">Pyridoxal phosphate</keyword>
<dbReference type="SUPFAM" id="SSF53383">
    <property type="entry name" value="PLP-dependent transferases"/>
    <property type="match status" value="1"/>
</dbReference>
<evidence type="ECO:0000256" key="2">
    <source>
        <dbReference type="ARBA" id="ARBA00022898"/>
    </source>
</evidence>
<keyword evidence="5" id="KW-0804">Transcription</keyword>
<comment type="similarity">
    <text evidence="1">In the C-terminal section; belongs to the class-I pyridoxal-phosphate-dependent aminotransferase family.</text>
</comment>
<dbReference type="InterPro" id="IPR015421">
    <property type="entry name" value="PyrdxlP-dep_Trfase_major"/>
</dbReference>
<evidence type="ECO:0000313" key="8">
    <source>
        <dbReference type="Proteomes" id="UP000248021"/>
    </source>
</evidence>
<dbReference type="PROSITE" id="PS50949">
    <property type="entry name" value="HTH_GNTR"/>
    <property type="match status" value="1"/>
</dbReference>
<accession>A0A2V3UH39</accession>
<dbReference type="Pfam" id="PF00155">
    <property type="entry name" value="Aminotran_1_2"/>
    <property type="match status" value="1"/>
</dbReference>
<dbReference type="InterPro" id="IPR000524">
    <property type="entry name" value="Tscrpt_reg_HTH_GntR"/>
</dbReference>
<dbReference type="PANTHER" id="PTHR46577:SF1">
    <property type="entry name" value="HTH-TYPE TRANSCRIPTIONAL REGULATORY PROTEIN GABR"/>
    <property type="match status" value="1"/>
</dbReference>
<organism evidence="7 8">
    <name type="scientific">Chelatococcus asaccharovorans</name>
    <dbReference type="NCBI Taxonomy" id="28210"/>
    <lineage>
        <taxon>Bacteria</taxon>
        <taxon>Pseudomonadati</taxon>
        <taxon>Pseudomonadota</taxon>
        <taxon>Alphaproteobacteria</taxon>
        <taxon>Hyphomicrobiales</taxon>
        <taxon>Chelatococcaceae</taxon>
        <taxon>Chelatococcus</taxon>
    </lineage>
</organism>
<dbReference type="RefSeq" id="WP_110372514.1">
    <property type="nucleotide sequence ID" value="NZ_JAHBRY010000001.1"/>
</dbReference>
<evidence type="ECO:0000256" key="3">
    <source>
        <dbReference type="ARBA" id="ARBA00023015"/>
    </source>
</evidence>
<keyword evidence="7" id="KW-0808">Transferase</keyword>
<proteinExistence type="inferred from homology"/>
<evidence type="ECO:0000259" key="6">
    <source>
        <dbReference type="PROSITE" id="PS50949"/>
    </source>
</evidence>
<dbReference type="InterPro" id="IPR036390">
    <property type="entry name" value="WH_DNA-bd_sf"/>
</dbReference>
<protein>
    <submittedName>
        <fullName evidence="7">GntR family transcriptional regulator/MocR family aminotransferase</fullName>
    </submittedName>
</protein>
<dbReference type="Gene3D" id="3.40.640.10">
    <property type="entry name" value="Type I PLP-dependent aspartate aminotransferase-like (Major domain)"/>
    <property type="match status" value="1"/>
</dbReference>
<dbReference type="Proteomes" id="UP000248021">
    <property type="component" value="Unassembled WGS sequence"/>
</dbReference>
<dbReference type="EMBL" id="QJJK01000001">
    <property type="protein sequence ID" value="PXW64429.1"/>
    <property type="molecule type" value="Genomic_DNA"/>
</dbReference>
<dbReference type="OrthoDB" id="9808770at2"/>